<reference evidence="4 5" key="1">
    <citation type="submission" date="2019-10" db="EMBL/GenBank/DDBJ databases">
        <title>Paraburkholderia sp. isolated from nodules of Mimosa pudica from Brazilian Atlantic Forest soils.</title>
        <authorList>
            <person name="Paulitsch F."/>
            <person name="Hungria M."/>
            <person name="Dall'Agnol R."/>
        </authorList>
    </citation>
    <scope>NUCLEOTIDE SEQUENCE [LARGE SCALE GENOMIC DNA]</scope>
    <source>
        <strain evidence="4 5">CNPSo 3157</strain>
    </source>
</reference>
<dbReference type="InterPro" id="IPR005656">
    <property type="entry name" value="MmgE_PrpD"/>
</dbReference>
<dbReference type="EMBL" id="WHNP01000021">
    <property type="protein sequence ID" value="MPW19620.1"/>
    <property type="molecule type" value="Genomic_DNA"/>
</dbReference>
<dbReference type="PANTHER" id="PTHR16943">
    <property type="entry name" value="2-METHYLCITRATE DEHYDRATASE-RELATED"/>
    <property type="match status" value="1"/>
</dbReference>
<comment type="caution">
    <text evidence="4">The sequence shown here is derived from an EMBL/GenBank/DDBJ whole genome shotgun (WGS) entry which is preliminary data.</text>
</comment>
<dbReference type="PANTHER" id="PTHR16943:SF8">
    <property type="entry name" value="2-METHYLCITRATE DEHYDRATASE"/>
    <property type="match status" value="1"/>
</dbReference>
<dbReference type="Gene3D" id="3.30.1330.120">
    <property type="entry name" value="2-methylcitrate dehydratase PrpD"/>
    <property type="match status" value="1"/>
</dbReference>
<evidence type="ECO:0000313" key="5">
    <source>
        <dbReference type="Proteomes" id="UP000484381"/>
    </source>
</evidence>
<evidence type="ECO:0000256" key="1">
    <source>
        <dbReference type="ARBA" id="ARBA00006174"/>
    </source>
</evidence>
<dbReference type="RefSeq" id="WP_152761812.1">
    <property type="nucleotide sequence ID" value="NZ_WHNP01000021.1"/>
</dbReference>
<dbReference type="Pfam" id="PF03972">
    <property type="entry name" value="MmgE_PrpD_N"/>
    <property type="match status" value="1"/>
</dbReference>
<dbReference type="InterPro" id="IPR042183">
    <property type="entry name" value="MmgE/PrpD_sf_1"/>
</dbReference>
<organism evidence="4 5">
    <name type="scientific">Paraburkholderia franconis</name>
    <dbReference type="NCBI Taxonomy" id="2654983"/>
    <lineage>
        <taxon>Bacteria</taxon>
        <taxon>Pseudomonadati</taxon>
        <taxon>Pseudomonadota</taxon>
        <taxon>Betaproteobacteria</taxon>
        <taxon>Burkholderiales</taxon>
        <taxon>Burkholderiaceae</taxon>
        <taxon>Paraburkholderia</taxon>
    </lineage>
</organism>
<dbReference type="InterPro" id="IPR045337">
    <property type="entry name" value="MmgE_PrpD_C"/>
</dbReference>
<evidence type="ECO:0000313" key="4">
    <source>
        <dbReference type="EMBL" id="MPW19620.1"/>
    </source>
</evidence>
<sequence>MSQPQLDDEREWPITKRLAQRIAAFDANDLTPRALAAARMAIIDTIGVTLAGSAEPCVQILLDTPGIADAPGKCTVLGTNVRTSALDAALLNGTASHALDYDDFSQPMGGHQSVPLVAPLLALAEERKLSGNALIAAYVIGIETEIRLARAVNFHHYDKGWHPTATLGIFGTVAAASHLLKLDSERIAMALAIAASLAAGLKANFGTMVKPLHVGHIGRSGLFAVLIAERGFTANTAAIEHRQGFFNAFNGPGHYDAQRIFENWGVPPEIESETLGLKQFPCCGSTHPAIAMALALVHEEHVNPEQIESIHIQAHRRRLPHTDNPDPRTPLGAKFSVQYAVARALVDGVVRLEHFEGDAHLDPRVRRLLAITRTDPHPDMPEDAEHQFGAEVTLTLRDGRVRSRRIDNLIGRGLANPMSTDELWEKFYDCSKRAIGSSEALALYERLEALEEVSDISTLARLFAKRVLPGGNVAQQKLEVSAAPERKSEETAWVP</sequence>
<evidence type="ECO:0000259" key="2">
    <source>
        <dbReference type="Pfam" id="PF03972"/>
    </source>
</evidence>
<dbReference type="Gene3D" id="1.10.4100.10">
    <property type="entry name" value="2-methylcitrate dehydratase PrpD"/>
    <property type="match status" value="1"/>
</dbReference>
<dbReference type="InterPro" id="IPR036148">
    <property type="entry name" value="MmgE/PrpD_sf"/>
</dbReference>
<name>A0A7X1THK2_9BURK</name>
<dbReference type="Proteomes" id="UP000484381">
    <property type="component" value="Unassembled WGS sequence"/>
</dbReference>
<proteinExistence type="inferred from homology"/>
<dbReference type="InterPro" id="IPR042188">
    <property type="entry name" value="MmgE/PrpD_sf_2"/>
</dbReference>
<comment type="similarity">
    <text evidence="1">Belongs to the PrpD family.</text>
</comment>
<dbReference type="AlphaFoldDB" id="A0A7X1THK2"/>
<keyword evidence="5" id="KW-1185">Reference proteome</keyword>
<gene>
    <name evidence="4" type="ORF">GCT13_22630</name>
</gene>
<feature type="domain" description="MmgE/PrpD C-terminal" evidence="3">
    <location>
        <begin position="280"/>
        <end position="441"/>
    </location>
</feature>
<dbReference type="InterPro" id="IPR045336">
    <property type="entry name" value="MmgE_PrpD_N"/>
</dbReference>
<dbReference type="GO" id="GO:0016829">
    <property type="term" value="F:lyase activity"/>
    <property type="evidence" value="ECO:0007669"/>
    <property type="project" value="InterPro"/>
</dbReference>
<evidence type="ECO:0000259" key="3">
    <source>
        <dbReference type="Pfam" id="PF19305"/>
    </source>
</evidence>
<dbReference type="Pfam" id="PF19305">
    <property type="entry name" value="MmgE_PrpD_C"/>
    <property type="match status" value="1"/>
</dbReference>
<dbReference type="SUPFAM" id="SSF103378">
    <property type="entry name" value="2-methylcitrate dehydratase PrpD"/>
    <property type="match status" value="1"/>
</dbReference>
<accession>A0A7X1THK2</accession>
<feature type="domain" description="MmgE/PrpD N-terminal" evidence="2">
    <location>
        <begin position="17"/>
        <end position="254"/>
    </location>
</feature>
<protein>
    <submittedName>
        <fullName evidence="4">MmgE/PrpD family protein</fullName>
    </submittedName>
</protein>